<organism evidence="6 7">
    <name type="scientific">Tritrichomonas musculus</name>
    <dbReference type="NCBI Taxonomy" id="1915356"/>
    <lineage>
        <taxon>Eukaryota</taxon>
        <taxon>Metamonada</taxon>
        <taxon>Parabasalia</taxon>
        <taxon>Tritrichomonadida</taxon>
        <taxon>Tritrichomonadidae</taxon>
        <taxon>Tritrichomonas</taxon>
    </lineage>
</organism>
<dbReference type="InterPro" id="IPR017441">
    <property type="entry name" value="Protein_kinase_ATP_BS"/>
</dbReference>
<dbReference type="InterPro" id="IPR000719">
    <property type="entry name" value="Prot_kinase_dom"/>
</dbReference>
<keyword evidence="7" id="KW-1185">Reference proteome</keyword>
<keyword evidence="1" id="KW-0723">Serine/threonine-protein kinase</keyword>
<keyword evidence="1" id="KW-0808">Transferase</keyword>
<evidence type="ECO:0000259" key="5">
    <source>
        <dbReference type="PROSITE" id="PS50011"/>
    </source>
</evidence>
<dbReference type="Pfam" id="PF07714">
    <property type="entry name" value="PK_Tyr_Ser-Thr"/>
    <property type="match status" value="1"/>
</dbReference>
<dbReference type="PANTHER" id="PTHR44329">
    <property type="entry name" value="SERINE/THREONINE-PROTEIN KINASE TNNI3K-RELATED"/>
    <property type="match status" value="1"/>
</dbReference>
<keyword evidence="2 4" id="KW-0547">Nucleotide-binding</keyword>
<evidence type="ECO:0000256" key="4">
    <source>
        <dbReference type="PROSITE-ProRule" id="PRU10141"/>
    </source>
</evidence>
<dbReference type="InterPro" id="IPR001245">
    <property type="entry name" value="Ser-Thr/Tyr_kinase_cat_dom"/>
</dbReference>
<dbReference type="CDD" id="cd13999">
    <property type="entry name" value="STKc_MAP3K-like"/>
    <property type="match status" value="1"/>
</dbReference>
<evidence type="ECO:0000313" key="6">
    <source>
        <dbReference type="EMBL" id="KAK8871015.1"/>
    </source>
</evidence>
<feature type="binding site" evidence="4">
    <location>
        <position position="239"/>
    </location>
    <ligand>
        <name>ATP</name>
        <dbReference type="ChEBI" id="CHEBI:30616"/>
    </ligand>
</feature>
<evidence type="ECO:0000256" key="3">
    <source>
        <dbReference type="ARBA" id="ARBA00022840"/>
    </source>
</evidence>
<dbReference type="SUPFAM" id="SSF56112">
    <property type="entry name" value="Protein kinase-like (PK-like)"/>
    <property type="match status" value="1"/>
</dbReference>
<reference evidence="6 7" key="1">
    <citation type="submission" date="2024-04" db="EMBL/GenBank/DDBJ databases">
        <title>Tritrichomonas musculus Genome.</title>
        <authorList>
            <person name="Alves-Ferreira E."/>
            <person name="Grigg M."/>
            <person name="Lorenzi H."/>
            <person name="Galac M."/>
        </authorList>
    </citation>
    <scope>NUCLEOTIDE SEQUENCE [LARGE SCALE GENOMIC DNA]</scope>
    <source>
        <strain evidence="6 7">EAF2021</strain>
    </source>
</reference>
<dbReference type="PROSITE" id="PS00108">
    <property type="entry name" value="PROTEIN_KINASE_ST"/>
    <property type="match status" value="1"/>
</dbReference>
<evidence type="ECO:0000256" key="1">
    <source>
        <dbReference type="ARBA" id="ARBA00022527"/>
    </source>
</evidence>
<dbReference type="InterPro" id="IPR008271">
    <property type="entry name" value="Ser/Thr_kinase_AS"/>
</dbReference>
<keyword evidence="1" id="KW-0418">Kinase</keyword>
<keyword evidence="3 4" id="KW-0067">ATP-binding</keyword>
<name>A0ABR2J1Z7_9EUKA</name>
<protein>
    <recommendedName>
        <fullName evidence="5">Protein kinase domain-containing protein</fullName>
    </recommendedName>
</protein>
<evidence type="ECO:0000256" key="2">
    <source>
        <dbReference type="ARBA" id="ARBA00022741"/>
    </source>
</evidence>
<accession>A0ABR2J1Z7</accession>
<comment type="caution">
    <text evidence="6">The sequence shown here is derived from an EMBL/GenBank/DDBJ whole genome shotgun (WGS) entry which is preliminary data.</text>
</comment>
<feature type="domain" description="Protein kinase" evidence="5">
    <location>
        <begin position="205"/>
        <end position="466"/>
    </location>
</feature>
<dbReference type="EMBL" id="JAPFFF010000014">
    <property type="protein sequence ID" value="KAK8871015.1"/>
    <property type="molecule type" value="Genomic_DNA"/>
</dbReference>
<sequence length="817" mass="92726">MSSLASSHSPRIILIQNFKQLETWSSQTAVHRKKFEFAITQIRHFVQSLIESYDSLNNKGDAISSDVISDFRDFFHLIRQNLISTWTGTTLENSSSYVLDQIFSIFESIISKIKKHIPETHFNLLLDTESAQWAEYDALDLKAIEASFSQCLISAKENTQFHYLLQDKLKSIQEKLGKYQTTSISRTFSPIPVNYQSWRVNLSDFTTLKEIGRGITAQVFLAKDNRPGIDPADVNVAIKIFDKHKLNGSRFQSFQREVAVLATMQHPALMQLVGATDRAPYCIITKWMPNGSLFTDLHLYHRLNATMRTIAAFDIARGMQFMHSRQIAHRDLKSLNVLLDKDLHIKVCDFGFSRHADDTSFMTSNIGTPHWMAPEIFKKGVPYTLKVDVYAYGIVLWEITTSQLPYLGMESHEIIRQVVANNLRPDITDGMPSELSDLMKRCWDADPDNRPTFDEIVKLFKTNRILMNGADKEIVAKYIEESATTGEALEEEIEKRMSKYKKGEITLIEAFKPLEKRNMPNTSVDTCWSAIEFAYDKFVHKSFNKNDSNSETPSNLAKLFLLFISSSKHSSVVSLLRHLPRNSVPVEIISRFVEDIPTGSTQIDLDITVAACKNNSADLCAVYANHPAHVSFCLDVASQTKIDPQLKEAVIDKCIASLRFEDKSLLAASIRCLLILGDFKRISMETIRKVFRSDDESLIALSLLAITSFALANCEIANDIIDIVIEKWPNEKAKSTMIALCKNEKAALKIIDFIEKSIYSNLIEIQIEPILLKILIQAAKHNSLKSNIKKIVCMCNFENLLNEFEPSISFLRDQLGL</sequence>
<dbReference type="PROSITE" id="PS00107">
    <property type="entry name" value="PROTEIN_KINASE_ATP"/>
    <property type="match status" value="1"/>
</dbReference>
<dbReference type="PANTHER" id="PTHR44329:SF214">
    <property type="entry name" value="PROTEIN KINASE DOMAIN-CONTAINING PROTEIN"/>
    <property type="match status" value="1"/>
</dbReference>
<dbReference type="PROSITE" id="PS50011">
    <property type="entry name" value="PROTEIN_KINASE_DOM"/>
    <property type="match status" value="1"/>
</dbReference>
<proteinExistence type="predicted"/>
<dbReference type="InterPro" id="IPR011009">
    <property type="entry name" value="Kinase-like_dom_sf"/>
</dbReference>
<evidence type="ECO:0000313" key="7">
    <source>
        <dbReference type="Proteomes" id="UP001470230"/>
    </source>
</evidence>
<dbReference type="InterPro" id="IPR051681">
    <property type="entry name" value="Ser/Thr_Kinases-Pseudokinases"/>
</dbReference>
<dbReference type="SMART" id="SM00220">
    <property type="entry name" value="S_TKc"/>
    <property type="match status" value="1"/>
</dbReference>
<dbReference type="Gene3D" id="1.10.510.10">
    <property type="entry name" value="Transferase(Phosphotransferase) domain 1"/>
    <property type="match status" value="1"/>
</dbReference>
<dbReference type="PRINTS" id="PR00109">
    <property type="entry name" value="TYRKINASE"/>
</dbReference>
<gene>
    <name evidence="6" type="ORF">M9Y10_008928</name>
</gene>
<dbReference type="Proteomes" id="UP001470230">
    <property type="component" value="Unassembled WGS sequence"/>
</dbReference>